<evidence type="ECO:0000313" key="1">
    <source>
        <dbReference type="EMBL" id="CAB5500080.1"/>
    </source>
</evidence>
<accession>A0A8H8XBW0</accession>
<keyword evidence="2" id="KW-1185">Reference proteome</keyword>
<protein>
    <submittedName>
        <fullName evidence="1">Uncharacterized protein</fullName>
    </submittedName>
</protein>
<dbReference type="EMBL" id="CAESAQ020000059">
    <property type="protein sequence ID" value="CAB5500080.1"/>
    <property type="molecule type" value="Genomic_DNA"/>
</dbReference>
<proteinExistence type="predicted"/>
<name>A0A8H8XBW0_9GAMM</name>
<dbReference type="AlphaFoldDB" id="A0A8H8XBW0"/>
<organism evidence="1 2">
    <name type="scientific">Bathymodiolus thermophilus thioautotrophic gill symbiont</name>
    <dbReference type="NCBI Taxonomy" id="2360"/>
    <lineage>
        <taxon>Bacteria</taxon>
        <taxon>Pseudomonadati</taxon>
        <taxon>Pseudomonadota</taxon>
        <taxon>Gammaproteobacteria</taxon>
        <taxon>sulfur-oxidizing symbionts</taxon>
    </lineage>
</organism>
<sequence length="50" mass="5705">MVIFLNLALVLGQGLRKSPSEQKLNFTNSSIFMQRSLLIWQLNTKPILSD</sequence>
<reference evidence="1 2" key="1">
    <citation type="submission" date="2020-05" db="EMBL/GenBank/DDBJ databases">
        <authorList>
            <person name="Petersen J."/>
            <person name="Sayavedra L."/>
        </authorList>
    </citation>
    <scope>NUCLEOTIDE SEQUENCE [LARGE SCALE GENOMIC DNA]</scope>
    <source>
        <strain evidence="1">B thermophilus SOXS</strain>
    </source>
</reference>
<dbReference type="Proteomes" id="UP000643672">
    <property type="component" value="Unassembled WGS sequence"/>
</dbReference>
<comment type="caution">
    <text evidence="1">The sequence shown here is derived from an EMBL/GenBank/DDBJ whole genome shotgun (WGS) entry which is preliminary data.</text>
</comment>
<gene>
    <name evidence="1" type="ORF">THERMOS_1145</name>
</gene>
<evidence type="ECO:0000313" key="2">
    <source>
        <dbReference type="Proteomes" id="UP000643672"/>
    </source>
</evidence>